<accession>A0A4Y2GVH0</accession>
<gene>
    <name evidence="1" type="ORF">AVEN_162180_1</name>
</gene>
<evidence type="ECO:0000313" key="2">
    <source>
        <dbReference type="Proteomes" id="UP000499080"/>
    </source>
</evidence>
<organism evidence="1 2">
    <name type="scientific">Araneus ventricosus</name>
    <name type="common">Orbweaver spider</name>
    <name type="synonym">Epeira ventricosa</name>
    <dbReference type="NCBI Taxonomy" id="182803"/>
    <lineage>
        <taxon>Eukaryota</taxon>
        <taxon>Metazoa</taxon>
        <taxon>Ecdysozoa</taxon>
        <taxon>Arthropoda</taxon>
        <taxon>Chelicerata</taxon>
        <taxon>Arachnida</taxon>
        <taxon>Araneae</taxon>
        <taxon>Araneomorphae</taxon>
        <taxon>Entelegynae</taxon>
        <taxon>Araneoidea</taxon>
        <taxon>Araneidae</taxon>
        <taxon>Araneus</taxon>
    </lineage>
</organism>
<dbReference type="Proteomes" id="UP000499080">
    <property type="component" value="Unassembled WGS sequence"/>
</dbReference>
<evidence type="ECO:0000313" key="1">
    <source>
        <dbReference type="EMBL" id="GBM58002.1"/>
    </source>
</evidence>
<proteinExistence type="predicted"/>
<name>A0A4Y2GVH0_ARAVE</name>
<comment type="caution">
    <text evidence="1">The sequence shown here is derived from an EMBL/GenBank/DDBJ whole genome shotgun (WGS) entry which is preliminary data.</text>
</comment>
<reference evidence="1 2" key="1">
    <citation type="journal article" date="2019" name="Sci. Rep.">
        <title>Orb-weaving spider Araneus ventricosus genome elucidates the spidroin gene catalogue.</title>
        <authorList>
            <person name="Kono N."/>
            <person name="Nakamura H."/>
            <person name="Ohtoshi R."/>
            <person name="Moran D.A.P."/>
            <person name="Shinohara A."/>
            <person name="Yoshida Y."/>
            <person name="Fujiwara M."/>
            <person name="Mori M."/>
            <person name="Tomita M."/>
            <person name="Arakawa K."/>
        </authorList>
    </citation>
    <scope>NUCLEOTIDE SEQUENCE [LARGE SCALE GENOMIC DNA]</scope>
</reference>
<sequence>MTRIGIIREWNRTSEKLTVSITHRENIAFIDSEEPTTSHRRISGIHRSEKLTLTGEYRQSSTRRTDIHRRISTFIDQRN</sequence>
<dbReference type="AlphaFoldDB" id="A0A4Y2GVH0"/>
<protein>
    <submittedName>
        <fullName evidence="1">Uncharacterized protein</fullName>
    </submittedName>
</protein>
<keyword evidence="2" id="KW-1185">Reference proteome</keyword>
<dbReference type="EMBL" id="BGPR01001617">
    <property type="protein sequence ID" value="GBM58002.1"/>
    <property type="molecule type" value="Genomic_DNA"/>
</dbReference>